<sequence>MWRTDLLAGPTEALFEQAERCARCRSGAGNACHIRSTSTGVAFTRDHHSHTGFGIAPLGRRSTSKRITVSSITGSSASSAQATRRVNRGCSRSHATAARDCPAAINRPTLGDGEFLYLATVLGCFSRGVVGRSIAGHMRTDLVANVLKMAAV</sequence>
<keyword evidence="2" id="KW-1185">Reference proteome</keyword>
<protein>
    <submittedName>
        <fullName evidence="1">Uncharacterized protein</fullName>
    </submittedName>
</protein>
<name>A0ABP7DUP1_9ACTN</name>
<organism evidence="1 2">
    <name type="scientific">Nonomuraea antimicrobica</name>
    <dbReference type="NCBI Taxonomy" id="561173"/>
    <lineage>
        <taxon>Bacteria</taxon>
        <taxon>Bacillati</taxon>
        <taxon>Actinomycetota</taxon>
        <taxon>Actinomycetes</taxon>
        <taxon>Streptosporangiales</taxon>
        <taxon>Streptosporangiaceae</taxon>
        <taxon>Nonomuraea</taxon>
    </lineage>
</organism>
<accession>A0ABP7DUP1</accession>
<evidence type="ECO:0000313" key="2">
    <source>
        <dbReference type="Proteomes" id="UP001500902"/>
    </source>
</evidence>
<dbReference type="Proteomes" id="UP001500902">
    <property type="component" value="Unassembled WGS sequence"/>
</dbReference>
<comment type="caution">
    <text evidence="1">The sequence shown here is derived from an EMBL/GenBank/DDBJ whole genome shotgun (WGS) entry which is preliminary data.</text>
</comment>
<proteinExistence type="predicted"/>
<dbReference type="EMBL" id="BAAAZP010000203">
    <property type="protein sequence ID" value="GAA3709339.1"/>
    <property type="molecule type" value="Genomic_DNA"/>
</dbReference>
<reference evidence="2" key="1">
    <citation type="journal article" date="2019" name="Int. J. Syst. Evol. Microbiol.">
        <title>The Global Catalogue of Microorganisms (GCM) 10K type strain sequencing project: providing services to taxonomists for standard genome sequencing and annotation.</title>
        <authorList>
            <consortium name="The Broad Institute Genomics Platform"/>
            <consortium name="The Broad Institute Genome Sequencing Center for Infectious Disease"/>
            <person name="Wu L."/>
            <person name="Ma J."/>
        </authorList>
    </citation>
    <scope>NUCLEOTIDE SEQUENCE [LARGE SCALE GENOMIC DNA]</scope>
    <source>
        <strain evidence="2">JCM 16904</strain>
    </source>
</reference>
<gene>
    <name evidence="1" type="ORF">GCM10022224_088610</name>
</gene>
<evidence type="ECO:0000313" key="1">
    <source>
        <dbReference type="EMBL" id="GAA3709339.1"/>
    </source>
</evidence>